<dbReference type="GO" id="GO:0016020">
    <property type="term" value="C:membrane"/>
    <property type="evidence" value="ECO:0007669"/>
    <property type="project" value="InterPro"/>
</dbReference>
<keyword evidence="2" id="KW-0812">Transmembrane</keyword>
<dbReference type="SMART" id="SM00267">
    <property type="entry name" value="GGDEF"/>
    <property type="match status" value="1"/>
</dbReference>
<dbReference type="SUPFAM" id="SSF158472">
    <property type="entry name" value="HAMP domain-like"/>
    <property type="match status" value="1"/>
</dbReference>
<dbReference type="Gene3D" id="6.10.340.10">
    <property type="match status" value="1"/>
</dbReference>
<dbReference type="GO" id="GO:0007165">
    <property type="term" value="P:signal transduction"/>
    <property type="evidence" value="ECO:0007669"/>
    <property type="project" value="InterPro"/>
</dbReference>
<dbReference type="PROSITE" id="PS50887">
    <property type="entry name" value="GGDEF"/>
    <property type="match status" value="1"/>
</dbReference>
<dbReference type="AlphaFoldDB" id="A0A2U8GTV0"/>
<evidence type="ECO:0000259" key="3">
    <source>
        <dbReference type="PROSITE" id="PS50885"/>
    </source>
</evidence>
<evidence type="ECO:0000259" key="4">
    <source>
        <dbReference type="PROSITE" id="PS50887"/>
    </source>
</evidence>
<dbReference type="Gene3D" id="3.30.70.270">
    <property type="match status" value="1"/>
</dbReference>
<dbReference type="SUPFAM" id="SSF103190">
    <property type="entry name" value="Sensory domain-like"/>
    <property type="match status" value="1"/>
</dbReference>
<keyword evidence="1" id="KW-0175">Coiled coil</keyword>
<dbReference type="InterPro" id="IPR003660">
    <property type="entry name" value="HAMP_dom"/>
</dbReference>
<dbReference type="PANTHER" id="PTHR46663:SF2">
    <property type="entry name" value="GGDEF DOMAIN-CONTAINING PROTEIN"/>
    <property type="match status" value="1"/>
</dbReference>
<proteinExistence type="predicted"/>
<dbReference type="FunFam" id="3.30.70.270:FF:000001">
    <property type="entry name" value="Diguanylate cyclase domain protein"/>
    <property type="match status" value="1"/>
</dbReference>
<dbReference type="Pfam" id="PF00990">
    <property type="entry name" value="GGDEF"/>
    <property type="match status" value="1"/>
</dbReference>
<sequence length="572" mass="62044">MRFGIAARLALLLALVGMLAAGLTGFYAYTASRDLLIQSAKDELLTSTQVLASRIVVARQEVSHNLQILSAHPSALRALDPSDTASADQMATLFELLMKANPDYFQIRLISAADFGMERVRIDRSGDSLLRINGDDLQEKGHYAYVFETLKSRPGETYLSRFVINHERGSHAGQEEPTAQLAMPVVDANEAALGVIVINVDLNGVFAQLAAGLPPEFQLFLANGQGDFLIHPDHSQTFGFDRGRRILVQDTFAPTADLIAGKSDQVLVDATQGSYADYPMVAAFVQQGISIRSDERNLILGLAQPLTSVLHKADALGVVILQIVLGLCLVCALLAVLVARAVTRPINLMSAAVQGFSDERQAHGLPLAREDEIGVLARSFKQLRDQIRQQLSELNQSRQDLEHLAQHDPLTGLPNRALFADRMALALAAVRRDQTRLALMFIDLDDFKPVNDAYGHAVGDQLLKEIGTRLRKAVRESDTAARIGGDEFVVLLRNVQSADDAMAVGEKIRIAVGAPFIINHASISISASIGIALCPESGQDLIELSKNADDAMYRAKKQGRNTVVLHTAADPA</sequence>
<keyword evidence="6" id="KW-1185">Reference proteome</keyword>
<dbReference type="InterPro" id="IPR000160">
    <property type="entry name" value="GGDEF_dom"/>
</dbReference>
<dbReference type="Pfam" id="PF21623">
    <property type="entry name" value="HK_sensor_dom_bact"/>
    <property type="match status" value="1"/>
</dbReference>
<name>A0A2U8GTV0_9RHOO</name>
<dbReference type="CDD" id="cd01949">
    <property type="entry name" value="GGDEF"/>
    <property type="match status" value="1"/>
</dbReference>
<dbReference type="EMBL" id="CP022187">
    <property type="protein sequence ID" value="AWI76888.1"/>
    <property type="molecule type" value="Genomic_DNA"/>
</dbReference>
<gene>
    <name evidence="5" type="ORF">CEW83_18020</name>
</gene>
<evidence type="ECO:0000256" key="1">
    <source>
        <dbReference type="SAM" id="Coils"/>
    </source>
</evidence>
<accession>A0A2U8GTV0</accession>
<feature type="domain" description="GGDEF" evidence="4">
    <location>
        <begin position="435"/>
        <end position="568"/>
    </location>
</feature>
<dbReference type="InterPro" id="IPR029151">
    <property type="entry name" value="Sensor-like_sf"/>
</dbReference>
<protein>
    <submittedName>
        <fullName evidence="5">GGDEF domain-containing protein</fullName>
    </submittedName>
</protein>
<dbReference type="CDD" id="cd18773">
    <property type="entry name" value="PDC1_HK_sensor"/>
    <property type="match status" value="1"/>
</dbReference>
<feature type="domain" description="HAMP" evidence="3">
    <location>
        <begin position="340"/>
        <end position="392"/>
    </location>
</feature>
<dbReference type="GO" id="GO:0003824">
    <property type="term" value="F:catalytic activity"/>
    <property type="evidence" value="ECO:0007669"/>
    <property type="project" value="UniProtKB-ARBA"/>
</dbReference>
<dbReference type="PROSITE" id="PS50885">
    <property type="entry name" value="HAMP"/>
    <property type="match status" value="1"/>
</dbReference>
<dbReference type="Proteomes" id="UP000244930">
    <property type="component" value="Chromosome"/>
</dbReference>
<feature type="coiled-coil region" evidence="1">
    <location>
        <begin position="377"/>
        <end position="404"/>
    </location>
</feature>
<evidence type="ECO:0000256" key="2">
    <source>
        <dbReference type="SAM" id="Phobius"/>
    </source>
</evidence>
<dbReference type="KEGG" id="acom:CEW83_18020"/>
<dbReference type="InterPro" id="IPR048760">
    <property type="entry name" value="VP0354-like_sensor_dom"/>
</dbReference>
<keyword evidence="2" id="KW-1133">Transmembrane helix</keyword>
<reference evidence="5 6" key="1">
    <citation type="submission" date="2017-06" db="EMBL/GenBank/DDBJ databases">
        <title>Azoarcus.</title>
        <authorList>
            <person name="Woo J.-H."/>
            <person name="Kim H.-S."/>
        </authorList>
    </citation>
    <scope>NUCLEOTIDE SEQUENCE [LARGE SCALE GENOMIC DNA]</scope>
    <source>
        <strain evidence="5 6">TSPY31</strain>
    </source>
</reference>
<dbReference type="CDD" id="cd06225">
    <property type="entry name" value="HAMP"/>
    <property type="match status" value="1"/>
</dbReference>
<dbReference type="InterPro" id="IPR052163">
    <property type="entry name" value="DGC-Regulatory_Protein"/>
</dbReference>
<dbReference type="Gene3D" id="3.30.450.20">
    <property type="entry name" value="PAS domain"/>
    <property type="match status" value="1"/>
</dbReference>
<dbReference type="PANTHER" id="PTHR46663">
    <property type="entry name" value="DIGUANYLATE CYCLASE DGCT-RELATED"/>
    <property type="match status" value="1"/>
</dbReference>
<keyword evidence="2" id="KW-0472">Membrane</keyword>
<feature type="transmembrane region" description="Helical" evidence="2">
    <location>
        <begin position="315"/>
        <end position="339"/>
    </location>
</feature>
<dbReference type="NCBIfam" id="TIGR00254">
    <property type="entry name" value="GGDEF"/>
    <property type="match status" value="1"/>
</dbReference>
<dbReference type="RefSeq" id="WP_108950587.1">
    <property type="nucleotide sequence ID" value="NZ_CP022187.1"/>
</dbReference>
<evidence type="ECO:0000313" key="6">
    <source>
        <dbReference type="Proteomes" id="UP000244930"/>
    </source>
</evidence>
<dbReference type="SUPFAM" id="SSF55073">
    <property type="entry name" value="Nucleotide cyclase"/>
    <property type="match status" value="1"/>
</dbReference>
<organism evidence="5 6">
    <name type="scientific">Parazoarcus communis</name>
    <dbReference type="NCBI Taxonomy" id="41977"/>
    <lineage>
        <taxon>Bacteria</taxon>
        <taxon>Pseudomonadati</taxon>
        <taxon>Pseudomonadota</taxon>
        <taxon>Betaproteobacteria</taxon>
        <taxon>Rhodocyclales</taxon>
        <taxon>Zoogloeaceae</taxon>
        <taxon>Parazoarcus</taxon>
    </lineage>
</organism>
<dbReference type="InterPro" id="IPR029787">
    <property type="entry name" value="Nucleotide_cyclase"/>
</dbReference>
<dbReference type="SMART" id="SM00304">
    <property type="entry name" value="HAMP"/>
    <property type="match status" value="1"/>
</dbReference>
<evidence type="ECO:0000313" key="5">
    <source>
        <dbReference type="EMBL" id="AWI76888.1"/>
    </source>
</evidence>
<dbReference type="Pfam" id="PF00672">
    <property type="entry name" value="HAMP"/>
    <property type="match status" value="1"/>
</dbReference>
<dbReference type="InterPro" id="IPR043128">
    <property type="entry name" value="Rev_trsase/Diguanyl_cyclase"/>
</dbReference>